<accession>M7SPJ5</accession>
<feature type="coiled-coil region" evidence="4">
    <location>
        <begin position="309"/>
        <end position="367"/>
    </location>
</feature>
<name>M7SPJ5_EUTLA</name>
<dbReference type="PROSITE" id="PS50893">
    <property type="entry name" value="ABC_TRANSPORTER_2"/>
    <property type="match status" value="1"/>
</dbReference>
<dbReference type="AlphaFoldDB" id="M7SPJ5"/>
<proteinExistence type="predicted"/>
<dbReference type="InterPro" id="IPR003593">
    <property type="entry name" value="AAA+_ATPase"/>
</dbReference>
<evidence type="ECO:0000256" key="5">
    <source>
        <dbReference type="SAM" id="MobiDB-lite"/>
    </source>
</evidence>
<dbReference type="GO" id="GO:0005524">
    <property type="term" value="F:ATP binding"/>
    <property type="evidence" value="ECO:0007669"/>
    <property type="project" value="UniProtKB-KW"/>
</dbReference>
<evidence type="ECO:0000256" key="3">
    <source>
        <dbReference type="ARBA" id="ARBA00022840"/>
    </source>
</evidence>
<keyword evidence="2" id="KW-0547">Nucleotide-binding</keyword>
<feature type="compositionally biased region" description="Acidic residues" evidence="5">
    <location>
        <begin position="637"/>
        <end position="651"/>
    </location>
</feature>
<evidence type="ECO:0000313" key="7">
    <source>
        <dbReference type="EMBL" id="EMR66127.1"/>
    </source>
</evidence>
<feature type="region of interest" description="Disordered" evidence="5">
    <location>
        <begin position="630"/>
        <end position="659"/>
    </location>
</feature>
<keyword evidence="8" id="KW-1185">Reference proteome</keyword>
<dbReference type="PROSITE" id="PS00211">
    <property type="entry name" value="ABC_TRANSPORTER_1"/>
    <property type="match status" value="1"/>
</dbReference>
<reference evidence="8" key="1">
    <citation type="journal article" date="2013" name="Genome Announc.">
        <title>Draft genome sequence of the grapevine dieback fungus Eutypa lata UCR-EL1.</title>
        <authorList>
            <person name="Blanco-Ulate B."/>
            <person name="Rolshausen P.E."/>
            <person name="Cantu D."/>
        </authorList>
    </citation>
    <scope>NUCLEOTIDE SEQUENCE [LARGE SCALE GENOMIC DNA]</scope>
    <source>
        <strain evidence="8">UCR-EL1</strain>
    </source>
</reference>
<dbReference type="CDD" id="cd03221">
    <property type="entry name" value="ABCF_EF-3"/>
    <property type="match status" value="1"/>
</dbReference>
<dbReference type="InterPro" id="IPR003439">
    <property type="entry name" value="ABC_transporter-like_ATP-bd"/>
</dbReference>
<dbReference type="SMART" id="SM00382">
    <property type="entry name" value="AAA"/>
    <property type="match status" value="2"/>
</dbReference>
<dbReference type="eggNOG" id="KOG0062">
    <property type="taxonomic scope" value="Eukaryota"/>
</dbReference>
<evidence type="ECO:0000256" key="2">
    <source>
        <dbReference type="ARBA" id="ARBA00022741"/>
    </source>
</evidence>
<protein>
    <submittedName>
        <fullName evidence="7">Putative abc transporter protein</fullName>
    </submittedName>
</protein>
<dbReference type="InterPro" id="IPR050611">
    <property type="entry name" value="ABCF"/>
</dbReference>
<dbReference type="Gene3D" id="3.40.50.300">
    <property type="entry name" value="P-loop containing nucleotide triphosphate hydrolases"/>
    <property type="match status" value="2"/>
</dbReference>
<organism evidence="7 8">
    <name type="scientific">Eutypa lata (strain UCR-EL1)</name>
    <name type="common">Grapevine dieback disease fungus</name>
    <name type="synonym">Eutypa armeniacae</name>
    <dbReference type="NCBI Taxonomy" id="1287681"/>
    <lineage>
        <taxon>Eukaryota</taxon>
        <taxon>Fungi</taxon>
        <taxon>Dikarya</taxon>
        <taxon>Ascomycota</taxon>
        <taxon>Pezizomycotina</taxon>
        <taxon>Sordariomycetes</taxon>
        <taxon>Xylariomycetidae</taxon>
        <taxon>Xylariales</taxon>
        <taxon>Diatrypaceae</taxon>
        <taxon>Eutypa</taxon>
    </lineage>
</organism>
<dbReference type="InterPro" id="IPR027417">
    <property type="entry name" value="P-loop_NTPase"/>
</dbReference>
<dbReference type="KEGG" id="ela:UCREL1_6895"/>
<dbReference type="OrthoDB" id="4737542at2759"/>
<sequence>MTSMEADSVATILCSSKQTRFNIALDIDGLNIIVTSGPRQDTKGKGKAKKSEGTEILNNAKLRLKAGQRYALLGRNGTGKSTLLKAIAEKLIPGIPEETRIVILQQTNTSDVNTDEEPQKHRLSDSSGEGKGVTVLEEIIERATSKQEVQREINVLSNGIESGNSHGALRAFRKIRHDRLQKELFQKDKDARLRSGARGLQARKALTAMEKKVVEFRSQYEQEDEAISAEELSKETSEAADMLEGLQLQVEPSKIAEVEAQAKKILTGLGFSDQYMQKLVSSLSGGWKMHLLIINNKDLAYFHGDLPMYEASQSEKKVYLTKMKEAQDKQKEHIQQTIQHNMREGKAKDDQNKIRQAKSRQKKLDDRWGLEVSAKGGRFKLNRDLPGYHLTSRADIDVPQEQRPISFVLPQPPDLRFPGPLLSLEKVSFRYPRDSNTSRTLLTPIVLKDITLSVNEGDRIGILGLNGSGKSTLIKLLVEETRPTAGTLTAHPRLKLGYYSQHAVETLQQIGLSEPSLTALALLKKEESASPDQGTDEGALRSLLGSLGLPGRLASDVPVRRLSGGQLVRLEVARILRRRPHLLVLDEPTTHLDYETVAALRRALRRWEGAVVLASHDRWFVRGVVEGLGSGGGDGGSDGEDGDGDGDDEYEEGAKAKGPRRRVVYRLRGGQLTRLEGGVEAFVKGVLKRVPT</sequence>
<dbReference type="OMA" id="RQIAHME"/>
<dbReference type="PANTHER" id="PTHR19211:SF135">
    <property type="entry name" value="ATPASE, PUTATIVE (AFU_ORTHOLOGUE AFUA_1G16440)-RELATED"/>
    <property type="match status" value="1"/>
</dbReference>
<keyword evidence="4" id="KW-0175">Coiled coil</keyword>
<dbReference type="SUPFAM" id="SSF52540">
    <property type="entry name" value="P-loop containing nucleoside triphosphate hydrolases"/>
    <property type="match status" value="2"/>
</dbReference>
<evidence type="ECO:0000256" key="1">
    <source>
        <dbReference type="ARBA" id="ARBA00022737"/>
    </source>
</evidence>
<dbReference type="Pfam" id="PF00005">
    <property type="entry name" value="ABC_tran"/>
    <property type="match status" value="2"/>
</dbReference>
<dbReference type="PANTHER" id="PTHR19211">
    <property type="entry name" value="ATP-BINDING TRANSPORT PROTEIN-RELATED"/>
    <property type="match status" value="1"/>
</dbReference>
<keyword evidence="3" id="KW-0067">ATP-binding</keyword>
<gene>
    <name evidence="7" type="ORF">UCREL1_6895</name>
</gene>
<evidence type="ECO:0000259" key="6">
    <source>
        <dbReference type="PROSITE" id="PS50893"/>
    </source>
</evidence>
<evidence type="ECO:0000313" key="8">
    <source>
        <dbReference type="Proteomes" id="UP000012174"/>
    </source>
</evidence>
<dbReference type="STRING" id="1287681.M7SPJ5"/>
<keyword evidence="1" id="KW-0677">Repeat</keyword>
<feature type="domain" description="ABC transporter" evidence="6">
    <location>
        <begin position="432"/>
        <end position="666"/>
    </location>
</feature>
<dbReference type="InterPro" id="IPR017871">
    <property type="entry name" value="ABC_transporter-like_CS"/>
</dbReference>
<dbReference type="HOGENOM" id="CLU_000604_36_6_1"/>
<dbReference type="GO" id="GO:0016887">
    <property type="term" value="F:ATP hydrolysis activity"/>
    <property type="evidence" value="ECO:0007669"/>
    <property type="project" value="InterPro"/>
</dbReference>
<dbReference type="EMBL" id="KB706702">
    <property type="protein sequence ID" value="EMR66127.1"/>
    <property type="molecule type" value="Genomic_DNA"/>
</dbReference>
<dbReference type="Proteomes" id="UP000012174">
    <property type="component" value="Unassembled WGS sequence"/>
</dbReference>
<evidence type="ECO:0000256" key="4">
    <source>
        <dbReference type="SAM" id="Coils"/>
    </source>
</evidence>
<feature type="region of interest" description="Disordered" evidence="5">
    <location>
        <begin position="109"/>
        <end position="130"/>
    </location>
</feature>